<dbReference type="InterPro" id="IPR036976">
    <property type="entry name" value="RimM_N_sf"/>
</dbReference>
<comment type="function">
    <text evidence="5">An accessory protein needed during the final step in the assembly of 30S ribosomal subunit, possibly for assembly of the head region. Essential for efficient processing of 16S rRNA. May be needed both before and after RbfA during the maturation of 16S rRNA. It has affinity for free ribosomal 30S subunits but not for 70S ribosomes.</text>
</comment>
<dbReference type="GO" id="GO:0005840">
    <property type="term" value="C:ribosome"/>
    <property type="evidence" value="ECO:0007669"/>
    <property type="project" value="InterPro"/>
</dbReference>
<dbReference type="GO" id="GO:0043022">
    <property type="term" value="F:ribosome binding"/>
    <property type="evidence" value="ECO:0007669"/>
    <property type="project" value="InterPro"/>
</dbReference>
<comment type="similarity">
    <text evidence="5">Belongs to the RimM family.</text>
</comment>
<dbReference type="SUPFAM" id="SSF50346">
    <property type="entry name" value="PRC-barrel domain"/>
    <property type="match status" value="1"/>
</dbReference>
<evidence type="ECO:0000256" key="2">
    <source>
        <dbReference type="ARBA" id="ARBA00022517"/>
    </source>
</evidence>
<accession>A0A2S9QH79</accession>
<dbReference type="InterPro" id="IPR009000">
    <property type="entry name" value="Transl_B-barrel_sf"/>
</dbReference>
<evidence type="ECO:0000256" key="3">
    <source>
        <dbReference type="ARBA" id="ARBA00022552"/>
    </source>
</evidence>
<feature type="domain" description="RimM N-terminal" evidence="6">
    <location>
        <begin position="11"/>
        <end position="88"/>
    </location>
</feature>
<comment type="domain">
    <text evidence="5">The PRC barrel domain binds ribosomal protein uS19.</text>
</comment>
<dbReference type="HAMAP" id="MF_00014">
    <property type="entry name" value="Ribosome_mat_RimM"/>
    <property type="match status" value="1"/>
</dbReference>
<comment type="subcellular location">
    <subcellularLocation>
        <location evidence="5">Cytoplasm</location>
    </subcellularLocation>
</comment>
<evidence type="ECO:0000256" key="1">
    <source>
        <dbReference type="ARBA" id="ARBA00022490"/>
    </source>
</evidence>
<dbReference type="GO" id="GO:0005737">
    <property type="term" value="C:cytoplasm"/>
    <property type="evidence" value="ECO:0007669"/>
    <property type="project" value="UniProtKB-SubCell"/>
</dbReference>
<protein>
    <recommendedName>
        <fullName evidence="5">Ribosome maturation factor RimM</fullName>
    </recommendedName>
</protein>
<dbReference type="AlphaFoldDB" id="A0A2S9QH79"/>
<evidence type="ECO:0000313" key="9">
    <source>
        <dbReference type="Proteomes" id="UP000237682"/>
    </source>
</evidence>
<dbReference type="GO" id="GO:0006364">
    <property type="term" value="P:rRNA processing"/>
    <property type="evidence" value="ECO:0007669"/>
    <property type="project" value="UniProtKB-UniRule"/>
</dbReference>
<dbReference type="NCBIfam" id="TIGR02273">
    <property type="entry name" value="16S_RimM"/>
    <property type="match status" value="1"/>
</dbReference>
<dbReference type="InterPro" id="IPR056792">
    <property type="entry name" value="PRC_RimM"/>
</dbReference>
<sequence length="197" mass="20949">MPPAPQNLVVLGVFGAAHGLKGEIRLKSYTEEPLAIANYGPLLTKSGRQIKLASLRRAKDVLIARVEGVSDRTGAEQLVNLQLFVARDALGMPEDEDEFFHADLIGLVARDEDGNRIGTVTGLFDFGAGDIIEVTPDDAKKAPEGAKEASGSAKPLLLPFTKAVIPVIDVKAGHIVVVLPEETGAADENEETGDDER</sequence>
<evidence type="ECO:0000256" key="5">
    <source>
        <dbReference type="HAMAP-Rule" id="MF_00014"/>
    </source>
</evidence>
<dbReference type="Gene3D" id="2.40.30.60">
    <property type="entry name" value="RimM"/>
    <property type="match status" value="1"/>
</dbReference>
<dbReference type="OrthoDB" id="9788191at2"/>
<dbReference type="EMBL" id="PUEJ01000002">
    <property type="protein sequence ID" value="PRH88698.1"/>
    <property type="molecule type" value="Genomic_DNA"/>
</dbReference>
<dbReference type="SUPFAM" id="SSF50447">
    <property type="entry name" value="Translation proteins"/>
    <property type="match status" value="1"/>
</dbReference>
<keyword evidence="4 5" id="KW-0143">Chaperone</keyword>
<dbReference type="InterPro" id="IPR002676">
    <property type="entry name" value="RimM_N"/>
</dbReference>
<name>A0A2S9QH79_9HYPH</name>
<comment type="subunit">
    <text evidence="5">Binds ribosomal protein uS19.</text>
</comment>
<gene>
    <name evidence="5" type="primary">rimM</name>
    <name evidence="8" type="ORF">C5L14_05595</name>
</gene>
<organism evidence="8 9">
    <name type="scientific">Labrys okinawensis</name>
    <dbReference type="NCBI Taxonomy" id="346911"/>
    <lineage>
        <taxon>Bacteria</taxon>
        <taxon>Pseudomonadati</taxon>
        <taxon>Pseudomonadota</taxon>
        <taxon>Alphaproteobacteria</taxon>
        <taxon>Hyphomicrobiales</taxon>
        <taxon>Xanthobacteraceae</taxon>
        <taxon>Labrys</taxon>
    </lineage>
</organism>
<dbReference type="InterPro" id="IPR011033">
    <property type="entry name" value="PRC_barrel-like_sf"/>
</dbReference>
<proteinExistence type="inferred from homology"/>
<keyword evidence="2 5" id="KW-0690">Ribosome biogenesis</keyword>
<dbReference type="Proteomes" id="UP000237682">
    <property type="component" value="Unassembled WGS sequence"/>
</dbReference>
<evidence type="ECO:0000259" key="7">
    <source>
        <dbReference type="Pfam" id="PF24986"/>
    </source>
</evidence>
<dbReference type="Pfam" id="PF01782">
    <property type="entry name" value="RimM"/>
    <property type="match status" value="1"/>
</dbReference>
<evidence type="ECO:0000313" key="8">
    <source>
        <dbReference type="EMBL" id="PRH88698.1"/>
    </source>
</evidence>
<keyword evidence="3 5" id="KW-0698">rRNA processing</keyword>
<dbReference type="InterPro" id="IPR011961">
    <property type="entry name" value="RimM"/>
</dbReference>
<dbReference type="GO" id="GO:0042274">
    <property type="term" value="P:ribosomal small subunit biogenesis"/>
    <property type="evidence" value="ECO:0007669"/>
    <property type="project" value="UniProtKB-UniRule"/>
</dbReference>
<dbReference type="Gene3D" id="2.30.30.240">
    <property type="entry name" value="PRC-barrel domain"/>
    <property type="match status" value="1"/>
</dbReference>
<evidence type="ECO:0000256" key="4">
    <source>
        <dbReference type="ARBA" id="ARBA00023186"/>
    </source>
</evidence>
<dbReference type="PANTHER" id="PTHR33692:SF1">
    <property type="entry name" value="RIBOSOME MATURATION FACTOR RIMM"/>
    <property type="match status" value="1"/>
</dbReference>
<evidence type="ECO:0000259" key="6">
    <source>
        <dbReference type="Pfam" id="PF01782"/>
    </source>
</evidence>
<comment type="caution">
    <text evidence="8">The sequence shown here is derived from an EMBL/GenBank/DDBJ whole genome shotgun (WGS) entry which is preliminary data.</text>
</comment>
<keyword evidence="1 5" id="KW-0963">Cytoplasm</keyword>
<dbReference type="Pfam" id="PF24986">
    <property type="entry name" value="PRC_RimM"/>
    <property type="match status" value="1"/>
</dbReference>
<dbReference type="PANTHER" id="PTHR33692">
    <property type="entry name" value="RIBOSOME MATURATION FACTOR RIMM"/>
    <property type="match status" value="1"/>
</dbReference>
<reference evidence="8 9" key="1">
    <citation type="submission" date="2018-02" db="EMBL/GenBank/DDBJ databases">
        <title>Whole genome sequencing of endophytic bacterium.</title>
        <authorList>
            <person name="Eedara R."/>
            <person name="Podile A.R."/>
        </authorList>
    </citation>
    <scope>NUCLEOTIDE SEQUENCE [LARGE SCALE GENOMIC DNA]</scope>
    <source>
        <strain evidence="8 9">RP1T</strain>
    </source>
</reference>
<dbReference type="RefSeq" id="WP_105861045.1">
    <property type="nucleotide sequence ID" value="NZ_PUEJ01000002.1"/>
</dbReference>
<feature type="domain" description="Ribosome maturation factor RimM PRC barrel" evidence="7">
    <location>
        <begin position="102"/>
        <end position="182"/>
    </location>
</feature>
<keyword evidence="9" id="KW-1185">Reference proteome</keyword>